<dbReference type="OrthoDB" id="3381810at2"/>
<gene>
    <name evidence="1" type="ORF">DDE19_26005</name>
</gene>
<evidence type="ECO:0000313" key="1">
    <source>
        <dbReference type="EMBL" id="RQX13396.1"/>
    </source>
</evidence>
<accession>A0A3N9XJZ2</accession>
<dbReference type="RefSeq" id="WP_124821914.1">
    <property type="nucleotide sequence ID" value="NZ_QDGB01000326.1"/>
</dbReference>
<sequence length="131" mass="14213">MTAEMRGQGSQAIRTDELRRRDEVLLFGKLVEIADVQSVRDFPHCVNLVIRPQGGQPRETLVPRDMLLLGMRVPRLLSLSCIGCKGAVNTPVDLALGPVTEVVCAGCRGRIVEGTARMTPPGPWLTPAGRV</sequence>
<name>A0A3N9XJZ2_9ACTN</name>
<reference evidence="1 2" key="1">
    <citation type="submission" date="2018-04" db="EMBL/GenBank/DDBJ databases">
        <title>Micromonosporas from Atacama Desert.</title>
        <authorList>
            <person name="Carro L."/>
            <person name="Klenk H.-P."/>
            <person name="Goodfellow M."/>
        </authorList>
    </citation>
    <scope>NUCLEOTIDE SEQUENCE [LARGE SCALE GENOMIC DNA]</scope>
    <source>
        <strain evidence="1 2">LB19</strain>
    </source>
</reference>
<protein>
    <submittedName>
        <fullName evidence="1">Uncharacterized protein</fullName>
    </submittedName>
</protein>
<dbReference type="AlphaFoldDB" id="A0A3N9XJZ2"/>
<comment type="caution">
    <text evidence="1">The sequence shown here is derived from an EMBL/GenBank/DDBJ whole genome shotgun (WGS) entry which is preliminary data.</text>
</comment>
<dbReference type="Proteomes" id="UP000278981">
    <property type="component" value="Unassembled WGS sequence"/>
</dbReference>
<dbReference type="EMBL" id="QDGB01000326">
    <property type="protein sequence ID" value="RQX13396.1"/>
    <property type="molecule type" value="Genomic_DNA"/>
</dbReference>
<evidence type="ECO:0000313" key="2">
    <source>
        <dbReference type="Proteomes" id="UP000278981"/>
    </source>
</evidence>
<proteinExistence type="predicted"/>
<organism evidence="1 2">
    <name type="scientific">Micromonospora ureilytica</name>
    <dbReference type="NCBI Taxonomy" id="709868"/>
    <lineage>
        <taxon>Bacteria</taxon>
        <taxon>Bacillati</taxon>
        <taxon>Actinomycetota</taxon>
        <taxon>Actinomycetes</taxon>
        <taxon>Micromonosporales</taxon>
        <taxon>Micromonosporaceae</taxon>
        <taxon>Micromonospora</taxon>
    </lineage>
</organism>